<gene>
    <name evidence="3" type="ORF">B5E75_05830</name>
</gene>
<evidence type="ECO:0000256" key="2">
    <source>
        <dbReference type="SAM" id="MobiDB-lite"/>
    </source>
</evidence>
<keyword evidence="4" id="KW-1185">Reference proteome</keyword>
<protein>
    <recommendedName>
        <fullName evidence="5">DUF4315 family protein</fullName>
    </recommendedName>
</protein>
<feature type="coiled-coil region" evidence="1">
    <location>
        <begin position="5"/>
        <end position="39"/>
    </location>
</feature>
<evidence type="ECO:0008006" key="5">
    <source>
        <dbReference type="Google" id="ProtNLM"/>
    </source>
</evidence>
<proteinExistence type="predicted"/>
<dbReference type="Proteomes" id="UP000195305">
    <property type="component" value="Unassembled WGS sequence"/>
</dbReference>
<dbReference type="OrthoDB" id="1957585at2"/>
<accession>A0A1Y4SXN4</accession>
<keyword evidence="1" id="KW-0175">Coiled coil</keyword>
<dbReference type="EMBL" id="NFLJ01000014">
    <property type="protein sequence ID" value="OUQ34655.1"/>
    <property type="molecule type" value="Genomic_DNA"/>
</dbReference>
<dbReference type="RefSeq" id="WP_087357835.1">
    <property type="nucleotide sequence ID" value="NZ_NFLJ01000014.1"/>
</dbReference>
<feature type="region of interest" description="Disordered" evidence="2">
    <location>
        <begin position="66"/>
        <end position="85"/>
    </location>
</feature>
<evidence type="ECO:0000256" key="1">
    <source>
        <dbReference type="SAM" id="Coils"/>
    </source>
</evidence>
<name>A0A1Y4SXN4_9FIRM</name>
<reference evidence="3 4" key="1">
    <citation type="journal article" date="2018" name="BMC Genomics">
        <title>Whole genome sequencing and function prediction of 133 gut anaerobes isolated from chicken caecum in pure cultures.</title>
        <authorList>
            <person name="Medvecky M."/>
            <person name="Cejkova D."/>
            <person name="Polansky O."/>
            <person name="Karasova D."/>
            <person name="Kubasova T."/>
            <person name="Cizek A."/>
            <person name="Rychlik I."/>
        </authorList>
    </citation>
    <scope>NUCLEOTIDE SEQUENCE [LARGE SCALE GENOMIC DNA]</scope>
    <source>
        <strain evidence="3 4">An13</strain>
    </source>
</reference>
<feature type="compositionally biased region" description="Acidic residues" evidence="2">
    <location>
        <begin position="76"/>
        <end position="85"/>
    </location>
</feature>
<evidence type="ECO:0000313" key="3">
    <source>
        <dbReference type="EMBL" id="OUQ34655.1"/>
    </source>
</evidence>
<organism evidence="3 4">
    <name type="scientific">Massilimicrobiota timonensis</name>
    <dbReference type="NCBI Taxonomy" id="1776392"/>
    <lineage>
        <taxon>Bacteria</taxon>
        <taxon>Bacillati</taxon>
        <taxon>Bacillota</taxon>
        <taxon>Erysipelotrichia</taxon>
        <taxon>Erysipelotrichales</taxon>
        <taxon>Erysipelotrichaceae</taxon>
        <taxon>Massilimicrobiota</taxon>
    </lineage>
</organism>
<dbReference type="InterPro" id="IPR025464">
    <property type="entry name" value="DUF4315"/>
</dbReference>
<evidence type="ECO:0000313" key="4">
    <source>
        <dbReference type="Proteomes" id="UP000195305"/>
    </source>
</evidence>
<dbReference type="AlphaFoldDB" id="A0A1Y4SXN4"/>
<dbReference type="Pfam" id="PF14193">
    <property type="entry name" value="DUF4315"/>
    <property type="match status" value="1"/>
</dbReference>
<comment type="caution">
    <text evidence="3">The sequence shown here is derived from an EMBL/GenBank/DDBJ whole genome shotgun (WGS) entry which is preliminary data.</text>
</comment>
<sequence length="85" mass="9908">MANKLDKINSDLKKARAKRDEWDTRVKELEKKYKETENTLIHEMVHAANLTPEQLALLIQKASVSVPEELPNEYNTNEEDNLDEE</sequence>